<name>A0A7Z2W0N2_9BURK</name>
<keyword evidence="4" id="KW-1185">Reference proteome</keyword>
<feature type="domain" description="Pilus formation protein N-terminal" evidence="2">
    <location>
        <begin position="65"/>
        <end position="122"/>
    </location>
</feature>
<dbReference type="KEGG" id="mfy:HH212_21720"/>
<proteinExistence type="predicted"/>
<accession>A0A7Z2W0N2</accession>
<feature type="signal peptide" evidence="1">
    <location>
        <begin position="1"/>
        <end position="22"/>
    </location>
</feature>
<organism evidence="3 4">
    <name type="scientific">Massilia forsythiae</name>
    <dbReference type="NCBI Taxonomy" id="2728020"/>
    <lineage>
        <taxon>Bacteria</taxon>
        <taxon>Pseudomonadati</taxon>
        <taxon>Pseudomonadota</taxon>
        <taxon>Betaproteobacteria</taxon>
        <taxon>Burkholderiales</taxon>
        <taxon>Oxalobacteraceae</taxon>
        <taxon>Telluria group</taxon>
        <taxon>Massilia</taxon>
    </lineage>
</organism>
<protein>
    <recommendedName>
        <fullName evidence="2">Pilus formation protein N-terminal domain-containing protein</fullName>
    </recommendedName>
</protein>
<dbReference type="InterPro" id="IPR006311">
    <property type="entry name" value="TAT_signal"/>
</dbReference>
<evidence type="ECO:0000256" key="1">
    <source>
        <dbReference type="SAM" id="SignalP"/>
    </source>
</evidence>
<dbReference type="EMBL" id="CP051685">
    <property type="protein sequence ID" value="QJE02317.1"/>
    <property type="molecule type" value="Genomic_DNA"/>
</dbReference>
<dbReference type="PROSITE" id="PS51318">
    <property type="entry name" value="TAT"/>
    <property type="match status" value="1"/>
</dbReference>
<evidence type="ECO:0000259" key="2">
    <source>
        <dbReference type="Pfam" id="PF13629"/>
    </source>
</evidence>
<keyword evidence="1" id="KW-0732">Signal</keyword>
<gene>
    <name evidence="3" type="ORF">HH212_21720</name>
</gene>
<evidence type="ECO:0000313" key="3">
    <source>
        <dbReference type="EMBL" id="QJE02317.1"/>
    </source>
</evidence>
<sequence length="232" mass="24609">MTTRRLLFVLAAALGVAGAASAAAGAMPEAPVAVSRPKPPLAAAAPRKPRSITPVTPVMHYLPTRALTITAGEIMMLPIQGRIVRLALGSGNLLSTTTVDANLLLIAEQVGSTSLLVWTRERMYSYQVTIVPKDLQAIRAKVEALTRGLGGVTVEQVGAELVLSGAVHKETHARLAASLKGMPGVVFNIREDQGSAYTRSVLFRLHFIEIKRSLLETIGIDWPGTPTGRCSA</sequence>
<dbReference type="Proteomes" id="UP000502415">
    <property type="component" value="Chromosome"/>
</dbReference>
<reference evidence="3 4" key="1">
    <citation type="submission" date="2020-04" db="EMBL/GenBank/DDBJ databases">
        <title>Genome sequencing of novel species.</title>
        <authorList>
            <person name="Heo J."/>
            <person name="Kim S.-J."/>
            <person name="Kim J.-S."/>
            <person name="Hong S.-B."/>
            <person name="Kwon S.-W."/>
        </authorList>
    </citation>
    <scope>NUCLEOTIDE SEQUENCE [LARGE SCALE GENOMIC DNA]</scope>
    <source>
        <strain evidence="3 4">GN2-R2</strain>
    </source>
</reference>
<dbReference type="AlphaFoldDB" id="A0A7Z2W0N2"/>
<feature type="chain" id="PRO_5031115572" description="Pilus formation protein N-terminal domain-containing protein" evidence="1">
    <location>
        <begin position="23"/>
        <end position="232"/>
    </location>
</feature>
<dbReference type="InterPro" id="IPR032789">
    <property type="entry name" value="T2SS-T3SS_pil_N"/>
</dbReference>
<dbReference type="Pfam" id="PF13629">
    <property type="entry name" value="T2SS-T3SS_pil_N"/>
    <property type="match status" value="1"/>
</dbReference>
<evidence type="ECO:0000313" key="4">
    <source>
        <dbReference type="Proteomes" id="UP000502415"/>
    </source>
</evidence>
<dbReference type="RefSeq" id="WP_170204404.1">
    <property type="nucleotide sequence ID" value="NZ_CP051685.1"/>
</dbReference>